<dbReference type="OrthoDB" id="10056816at2759"/>
<dbReference type="STRING" id="1314790.A0A1Y1YS05"/>
<protein>
    <submittedName>
        <fullName evidence="2">MSF1-domain-containing protein</fullName>
    </submittedName>
</protein>
<dbReference type="Pfam" id="PF04707">
    <property type="entry name" value="PRELI"/>
    <property type="match status" value="1"/>
</dbReference>
<dbReference type="InParanoid" id="A0A1Y1YS05"/>
<dbReference type="InterPro" id="IPR006797">
    <property type="entry name" value="PRELI/MSF1_dom"/>
</dbReference>
<accession>A0A1Y1YS05</accession>
<name>A0A1Y1YS05_9FUNG</name>
<dbReference type="FunCoup" id="A0A1Y1YS05">
    <property type="interactions" value="226"/>
</dbReference>
<evidence type="ECO:0000313" key="3">
    <source>
        <dbReference type="Proteomes" id="UP000193498"/>
    </source>
</evidence>
<proteinExistence type="predicted"/>
<dbReference type="EMBL" id="MCFE01000078">
    <property type="protein sequence ID" value="ORY00759.1"/>
    <property type="molecule type" value="Genomic_DNA"/>
</dbReference>
<keyword evidence="3" id="KW-1185">Reference proteome</keyword>
<dbReference type="AlphaFoldDB" id="A0A1Y1YS05"/>
<feature type="domain" description="PRELI/MSF1" evidence="1">
    <location>
        <begin position="2"/>
        <end position="172"/>
    </location>
</feature>
<dbReference type="PROSITE" id="PS50904">
    <property type="entry name" value="PRELI_MSF1"/>
    <property type="match status" value="1"/>
</dbReference>
<sequence>MVKIYQNTFSYEHPWENVSLAFWLRYPNPFASHVLGADVLDRYVDSEGCLHTTRILLKKGVLPKWGTKIMKNNQAFIIEESVINPHNNSMVTRTKNLNHTRIMQIEETQTFRPHPEQAQWTQVTTEARIISNFGWGLTGKLEGFGVKKFADNTVKSRKGMSHVLEIIREKQLLRGRRFM</sequence>
<dbReference type="GO" id="GO:0005758">
    <property type="term" value="C:mitochondrial intermembrane space"/>
    <property type="evidence" value="ECO:0007669"/>
    <property type="project" value="InterPro"/>
</dbReference>
<evidence type="ECO:0000313" key="2">
    <source>
        <dbReference type="EMBL" id="ORY00759.1"/>
    </source>
</evidence>
<reference evidence="2 3" key="1">
    <citation type="submission" date="2016-07" db="EMBL/GenBank/DDBJ databases">
        <title>Pervasive Adenine N6-methylation of Active Genes in Fungi.</title>
        <authorList>
            <consortium name="DOE Joint Genome Institute"/>
            <person name="Mondo S.J."/>
            <person name="Dannebaum R.O."/>
            <person name="Kuo R.C."/>
            <person name="Labutti K."/>
            <person name="Haridas S."/>
            <person name="Kuo A."/>
            <person name="Salamov A."/>
            <person name="Ahrendt S.R."/>
            <person name="Lipzen A."/>
            <person name="Sullivan W."/>
            <person name="Andreopoulos W.B."/>
            <person name="Clum A."/>
            <person name="Lindquist E."/>
            <person name="Daum C."/>
            <person name="Ramamoorthy G.K."/>
            <person name="Gryganskyi A."/>
            <person name="Culley D."/>
            <person name="Magnuson J.K."/>
            <person name="James T.Y."/>
            <person name="O'Malley M.A."/>
            <person name="Stajich J.E."/>
            <person name="Spatafora J.W."/>
            <person name="Visel A."/>
            <person name="Grigoriev I.V."/>
        </authorList>
    </citation>
    <scope>NUCLEOTIDE SEQUENCE [LARGE SCALE GENOMIC DNA]</scope>
    <source>
        <strain evidence="2 3">CBS 931.73</strain>
    </source>
</reference>
<organism evidence="2 3">
    <name type="scientific">Basidiobolus meristosporus CBS 931.73</name>
    <dbReference type="NCBI Taxonomy" id="1314790"/>
    <lineage>
        <taxon>Eukaryota</taxon>
        <taxon>Fungi</taxon>
        <taxon>Fungi incertae sedis</taxon>
        <taxon>Zoopagomycota</taxon>
        <taxon>Entomophthoromycotina</taxon>
        <taxon>Basidiobolomycetes</taxon>
        <taxon>Basidiobolales</taxon>
        <taxon>Basidiobolaceae</taxon>
        <taxon>Basidiobolus</taxon>
    </lineage>
</organism>
<dbReference type="InterPro" id="IPR037365">
    <property type="entry name" value="Slowmo/Ups"/>
</dbReference>
<dbReference type="Proteomes" id="UP000193498">
    <property type="component" value="Unassembled WGS sequence"/>
</dbReference>
<evidence type="ECO:0000259" key="1">
    <source>
        <dbReference type="PROSITE" id="PS50904"/>
    </source>
</evidence>
<dbReference type="PANTHER" id="PTHR11158">
    <property type="entry name" value="MSF1/PX19 RELATED"/>
    <property type="match status" value="1"/>
</dbReference>
<comment type="caution">
    <text evidence="2">The sequence shown here is derived from an EMBL/GenBank/DDBJ whole genome shotgun (WGS) entry which is preliminary data.</text>
</comment>
<gene>
    <name evidence="2" type="ORF">K493DRAFT_328868</name>
</gene>